<dbReference type="InterPro" id="IPR035986">
    <property type="entry name" value="PKD_dom_sf"/>
</dbReference>
<dbReference type="Gene3D" id="3.30.1330.60">
    <property type="entry name" value="OmpA-like domain"/>
    <property type="match status" value="1"/>
</dbReference>
<dbReference type="SUPFAM" id="SSF49299">
    <property type="entry name" value="PKD domain"/>
    <property type="match status" value="1"/>
</dbReference>
<dbReference type="InterPro" id="IPR011659">
    <property type="entry name" value="WD40"/>
</dbReference>
<dbReference type="Pfam" id="PF07676">
    <property type="entry name" value="PD40"/>
    <property type="match status" value="1"/>
</dbReference>
<reference evidence="4 5" key="1">
    <citation type="submission" date="2017-05" db="EMBL/GenBank/DDBJ databases">
        <authorList>
            <person name="Varghese N."/>
            <person name="Submissions S."/>
        </authorList>
    </citation>
    <scope>NUCLEOTIDE SEQUENCE [LARGE SCALE GENOMIC DNA]</scope>
    <source>
        <strain evidence="4 5">DSM 27040</strain>
    </source>
</reference>
<dbReference type="InterPro" id="IPR050330">
    <property type="entry name" value="Bact_OuterMem_StrucFunc"/>
</dbReference>
<feature type="domain" description="OmpA-like" evidence="3">
    <location>
        <begin position="602"/>
        <end position="716"/>
    </location>
</feature>
<evidence type="ECO:0000259" key="3">
    <source>
        <dbReference type="PROSITE" id="PS51123"/>
    </source>
</evidence>
<dbReference type="Proteomes" id="UP000319040">
    <property type="component" value="Unassembled WGS sequence"/>
</dbReference>
<keyword evidence="1" id="KW-0472">Membrane</keyword>
<dbReference type="Pfam" id="PF18911">
    <property type="entry name" value="PKD_4"/>
    <property type="match status" value="2"/>
</dbReference>
<gene>
    <name evidence="4" type="ORF">SAMN06265379_10225</name>
</gene>
<evidence type="ECO:0000313" key="4">
    <source>
        <dbReference type="EMBL" id="SMO49881.1"/>
    </source>
</evidence>
<dbReference type="PANTHER" id="PTHR30329:SF21">
    <property type="entry name" value="LIPOPROTEIN YIAD-RELATED"/>
    <property type="match status" value="1"/>
</dbReference>
<dbReference type="InterPro" id="IPR013783">
    <property type="entry name" value="Ig-like_fold"/>
</dbReference>
<dbReference type="InterPro" id="IPR036737">
    <property type="entry name" value="OmpA-like_sf"/>
</dbReference>
<keyword evidence="5" id="KW-1185">Reference proteome</keyword>
<protein>
    <submittedName>
        <fullName evidence="4">WD40-like Beta Propeller Repeat</fullName>
    </submittedName>
</protein>
<dbReference type="AlphaFoldDB" id="A0A521BT30"/>
<evidence type="ECO:0000259" key="2">
    <source>
        <dbReference type="PROSITE" id="PS50093"/>
    </source>
</evidence>
<dbReference type="CDD" id="cd07185">
    <property type="entry name" value="OmpA_C-like"/>
    <property type="match status" value="1"/>
</dbReference>
<dbReference type="PROSITE" id="PS51123">
    <property type="entry name" value="OMPA_2"/>
    <property type="match status" value="1"/>
</dbReference>
<dbReference type="GO" id="GO:0016020">
    <property type="term" value="C:membrane"/>
    <property type="evidence" value="ECO:0007669"/>
    <property type="project" value="UniProtKB-UniRule"/>
</dbReference>
<dbReference type="EMBL" id="FXTB01000002">
    <property type="protein sequence ID" value="SMO49881.1"/>
    <property type="molecule type" value="Genomic_DNA"/>
</dbReference>
<proteinExistence type="predicted"/>
<dbReference type="OrthoDB" id="9809364at2"/>
<dbReference type="Pfam" id="PF00691">
    <property type="entry name" value="OmpA"/>
    <property type="match status" value="1"/>
</dbReference>
<dbReference type="SUPFAM" id="SSF82171">
    <property type="entry name" value="DPP6 N-terminal domain-like"/>
    <property type="match status" value="1"/>
</dbReference>
<evidence type="ECO:0000256" key="1">
    <source>
        <dbReference type="PROSITE-ProRule" id="PRU00473"/>
    </source>
</evidence>
<accession>A0A521BT30</accession>
<dbReference type="PROSITE" id="PS50093">
    <property type="entry name" value="PKD"/>
    <property type="match status" value="1"/>
</dbReference>
<organism evidence="4 5">
    <name type="scientific">Saccharicrinis carchari</name>
    <dbReference type="NCBI Taxonomy" id="1168039"/>
    <lineage>
        <taxon>Bacteria</taxon>
        <taxon>Pseudomonadati</taxon>
        <taxon>Bacteroidota</taxon>
        <taxon>Bacteroidia</taxon>
        <taxon>Marinilabiliales</taxon>
        <taxon>Marinilabiliaceae</taxon>
        <taxon>Saccharicrinis</taxon>
    </lineage>
</organism>
<dbReference type="SUPFAM" id="SSF103088">
    <property type="entry name" value="OmpA-like"/>
    <property type="match status" value="1"/>
</dbReference>
<evidence type="ECO:0000313" key="5">
    <source>
        <dbReference type="Proteomes" id="UP000319040"/>
    </source>
</evidence>
<sequence>MKIKTIIFTVLLSVCTSMIKSQSNMYEVNKAAFSSARFDDFSPVFYEGGLVFVSNRGGSAFVDYSGGQEKGPVGMFFVEKDAKGNWKRAKLFSKDLSTKFNDGPITFNATGDLSYFSRNMFIIRNQKKNPFYRNKLGLFWAVKNGKEWTNIKPFRHNNDWFNITTPYMAPDGKRLYFSSDKPDGFGGADLYYCEWQNGYWGEPVNLGPKINTDKNEAYPFLNEVGELFFSSNGHPGLGGKDIFVTKRKGDGWHQPVRLNSPINSAHDDFGIVTDALLDSGYFSSQRERSIDIYGFKTMQHQVWFAQPQKENNYCVPFTNKSAIKVDTLLFQYQWSFADGNTRYGKSVKYCFPESGRYLVNINVVDRASKEIFFHVSTLEVEVRNVEQPFISAEDYVLLGDSIYMDGLKTEFPNHEILKFYWQIDDTTFKQGAHIAYQYKRAGEHTVKLAVALQSKETGKKSKRAVSKDIQVFASEKEKQQYIETVATALNEDVVSEEKGNFKIKTIYQADKNATKESVFRLQLLRSNEKVPFESSVFERVPSKYQIQERFNSADSTFIYFIDEQAQLQSLYPAYKHIVSSGFETARVTYNSLTHPAEKELFRINQKYGVQSDEFFNSRNTLITNGILMLNNIVNLLNKYPEIIMEVRVHTDNMASASQSLNLSKIRARKITDYLVSSGISNDRIIPVGKGEAFPIRSNLLEKGRRMNRRLEFKIFK</sequence>
<dbReference type="PANTHER" id="PTHR30329">
    <property type="entry name" value="STATOR ELEMENT OF FLAGELLAR MOTOR COMPLEX"/>
    <property type="match status" value="1"/>
</dbReference>
<dbReference type="RefSeq" id="WP_142532348.1">
    <property type="nucleotide sequence ID" value="NZ_FXTB01000002.1"/>
</dbReference>
<dbReference type="CDD" id="cd00146">
    <property type="entry name" value="PKD"/>
    <property type="match status" value="1"/>
</dbReference>
<name>A0A521BT30_SACCC</name>
<feature type="domain" description="PKD" evidence="2">
    <location>
        <begin position="332"/>
        <end position="368"/>
    </location>
</feature>
<dbReference type="InterPro" id="IPR006665">
    <property type="entry name" value="OmpA-like"/>
</dbReference>
<dbReference type="Gene3D" id="2.60.40.10">
    <property type="entry name" value="Immunoglobulins"/>
    <property type="match status" value="2"/>
</dbReference>
<dbReference type="InterPro" id="IPR000601">
    <property type="entry name" value="PKD_dom"/>
</dbReference>